<keyword evidence="8" id="KW-1185">Reference proteome</keyword>
<dbReference type="Gene3D" id="1.10.10.60">
    <property type="entry name" value="Homeodomain-like"/>
    <property type="match status" value="4"/>
</dbReference>
<sequence>MCDLELDPDKIQQEIIELLLSVGSEVSDGNALLLNQEMQRMLEQIQMQIMNTLSTVRARYERNEQILMRRLQPRKRRACNDNQNIGISGAVLRGGSFRFKGNLYFRDMDGRSCPNNSDYEKRCCSEMFPTDFDMRSKHVWTVLDKKNIVMGIKSQLMEHKRFNANGLKDNKVKKNINLHSKTLLTMLSEVKYDNSFKIDWLEISSLNVDYRHSAYSCEAMWNVYLSPEIRRTKWSQEEDECLLKLVKEHNGSNWPAIAEKMNNRSDYLCYLRYQEKLRFYDDANRAHKWNHKDDERLRAIVAKYTTNGFTEWASVLAHFPGKAKSTLIGRYTYVLHPNISHEPFTVDEDIMLYAAVEEYNGRFYSIPRSMFPKRSLTQLRTRYFNVLAQRHKTDSWSIEDDKKLIDFVAKNGQSAWLDCAEHLGNHTRTSCRTRFLVIKRYLERCPNAKVEDIPRRRPHKNTIVTQENWAQRLEEWRQDPKSLEPQKKRMKVENIWEKQMPKGIDLQVYDYFKYGYNLQLDYHPKVTLPKDNVNLCQVISTLFFNPPDPGAFKKIRSTGVPAPLCRCYTQMVRELQLPLLEPKTQVLPPNWSTLMGFRTLCIVSSFFGLEEEPQVDLVYDECTPAVQLFRQRLRALFFRVALLTRLSPNHIEGMSTYLEALPKPVNELKNVRTTIEERNNNREISKRRRVTEVKAEVQSDEENESHTVTFEIVNGNESDESSQILGY</sequence>
<evidence type="ECO:0000313" key="8">
    <source>
        <dbReference type="Proteomes" id="UP000504634"/>
    </source>
</evidence>
<dbReference type="PROSITE" id="PS50090">
    <property type="entry name" value="MYB_LIKE"/>
    <property type="match status" value="2"/>
</dbReference>
<evidence type="ECO:0000256" key="1">
    <source>
        <dbReference type="ARBA" id="ARBA00004123"/>
    </source>
</evidence>
<evidence type="ECO:0000259" key="6">
    <source>
        <dbReference type="PROSITE" id="PS50090"/>
    </source>
</evidence>
<evidence type="ECO:0000256" key="5">
    <source>
        <dbReference type="ARBA" id="ARBA00023242"/>
    </source>
</evidence>
<dbReference type="AlphaFoldDB" id="A0A6J2TFX4"/>
<dbReference type="SUPFAM" id="SSF46689">
    <property type="entry name" value="Homeodomain-like"/>
    <property type="match status" value="3"/>
</dbReference>
<dbReference type="InterPro" id="IPR009057">
    <property type="entry name" value="Homeodomain-like_sf"/>
</dbReference>
<keyword evidence="5" id="KW-0539">Nucleus</keyword>
<dbReference type="InterPro" id="IPR017930">
    <property type="entry name" value="Myb_dom"/>
</dbReference>
<dbReference type="Proteomes" id="UP000504634">
    <property type="component" value="Unplaced"/>
</dbReference>
<evidence type="ECO:0000256" key="4">
    <source>
        <dbReference type="ARBA" id="ARBA00023163"/>
    </source>
</evidence>
<feature type="domain" description="Myb-like" evidence="6">
    <location>
        <begin position="388"/>
        <end position="435"/>
    </location>
</feature>
<name>A0A6J2TFX4_DROLE</name>
<feature type="domain" description="HTH myb-type" evidence="7">
    <location>
        <begin position="388"/>
        <end position="443"/>
    </location>
</feature>
<dbReference type="PROSITE" id="PS51294">
    <property type="entry name" value="HTH_MYB"/>
    <property type="match status" value="2"/>
</dbReference>
<protein>
    <submittedName>
        <fullName evidence="9">snRNA-activating protein complex subunit 4</fullName>
    </submittedName>
</protein>
<dbReference type="CDD" id="cd00167">
    <property type="entry name" value="SANT"/>
    <property type="match status" value="3"/>
</dbReference>
<dbReference type="RefSeq" id="XP_030374013.1">
    <property type="nucleotide sequence ID" value="XM_030518153.1"/>
</dbReference>
<dbReference type="GO" id="GO:0001006">
    <property type="term" value="F:RNA polymerase III type 3 promoter sequence-specific DNA binding"/>
    <property type="evidence" value="ECO:0007669"/>
    <property type="project" value="TreeGrafter"/>
</dbReference>
<organism evidence="8 9">
    <name type="scientific">Drosophila lebanonensis</name>
    <name type="common">Fruit fly</name>
    <name type="synonym">Scaptodrosophila lebanonensis</name>
    <dbReference type="NCBI Taxonomy" id="7225"/>
    <lineage>
        <taxon>Eukaryota</taxon>
        <taxon>Metazoa</taxon>
        <taxon>Ecdysozoa</taxon>
        <taxon>Arthropoda</taxon>
        <taxon>Hexapoda</taxon>
        <taxon>Insecta</taxon>
        <taxon>Pterygota</taxon>
        <taxon>Neoptera</taxon>
        <taxon>Endopterygota</taxon>
        <taxon>Diptera</taxon>
        <taxon>Brachycera</taxon>
        <taxon>Muscomorpha</taxon>
        <taxon>Ephydroidea</taxon>
        <taxon>Drosophilidae</taxon>
        <taxon>Scaptodrosophila</taxon>
    </lineage>
</organism>
<evidence type="ECO:0000256" key="2">
    <source>
        <dbReference type="ARBA" id="ARBA00023015"/>
    </source>
</evidence>
<dbReference type="InterPro" id="IPR001005">
    <property type="entry name" value="SANT/Myb"/>
</dbReference>
<evidence type="ECO:0000256" key="3">
    <source>
        <dbReference type="ARBA" id="ARBA00023125"/>
    </source>
</evidence>
<dbReference type="GO" id="GO:0042796">
    <property type="term" value="P:snRNA transcription by RNA polymerase III"/>
    <property type="evidence" value="ECO:0007669"/>
    <property type="project" value="TreeGrafter"/>
</dbReference>
<dbReference type="GO" id="GO:0019185">
    <property type="term" value="C:snRNA-activating protein complex"/>
    <property type="evidence" value="ECO:0007669"/>
    <property type="project" value="TreeGrafter"/>
</dbReference>
<dbReference type="GO" id="GO:0042795">
    <property type="term" value="P:snRNA transcription by RNA polymerase II"/>
    <property type="evidence" value="ECO:0007669"/>
    <property type="project" value="TreeGrafter"/>
</dbReference>
<feature type="domain" description="HTH myb-type" evidence="7">
    <location>
        <begin position="226"/>
        <end position="281"/>
    </location>
</feature>
<dbReference type="Pfam" id="PF13921">
    <property type="entry name" value="Myb_DNA-bind_6"/>
    <property type="match status" value="1"/>
</dbReference>
<dbReference type="GO" id="GO:0005634">
    <property type="term" value="C:nucleus"/>
    <property type="evidence" value="ECO:0007669"/>
    <property type="project" value="UniProtKB-SubCell"/>
</dbReference>
<keyword evidence="4" id="KW-0804">Transcription</keyword>
<proteinExistence type="predicted"/>
<reference evidence="9" key="1">
    <citation type="submission" date="2025-08" db="UniProtKB">
        <authorList>
            <consortium name="RefSeq"/>
        </authorList>
    </citation>
    <scope>IDENTIFICATION</scope>
    <source>
        <strain evidence="9">11010-0011.00</strain>
        <tissue evidence="9">Whole body</tissue>
    </source>
</reference>
<dbReference type="PANTHER" id="PTHR46621:SF1">
    <property type="entry name" value="SNRNA-ACTIVATING PROTEIN COMPLEX SUBUNIT 4"/>
    <property type="match status" value="1"/>
</dbReference>
<evidence type="ECO:0000313" key="9">
    <source>
        <dbReference type="RefSeq" id="XP_030374013.1"/>
    </source>
</evidence>
<dbReference type="Pfam" id="PF00249">
    <property type="entry name" value="Myb_DNA-binding"/>
    <property type="match status" value="2"/>
</dbReference>
<keyword evidence="3" id="KW-0238">DNA-binding</keyword>
<accession>A0A6J2TFX4</accession>
<dbReference type="CTD" id="40949"/>
<dbReference type="InterPro" id="IPR051575">
    <property type="entry name" value="Myb-like_DNA-bd"/>
</dbReference>
<dbReference type="GeneID" id="115623683"/>
<dbReference type="PANTHER" id="PTHR46621">
    <property type="entry name" value="SNRNA-ACTIVATING PROTEIN COMPLEX SUBUNIT 4"/>
    <property type="match status" value="1"/>
</dbReference>
<keyword evidence="2" id="KW-0805">Transcription regulation</keyword>
<feature type="domain" description="Myb-like" evidence="6">
    <location>
        <begin position="226"/>
        <end position="277"/>
    </location>
</feature>
<dbReference type="OrthoDB" id="2143914at2759"/>
<evidence type="ECO:0000259" key="7">
    <source>
        <dbReference type="PROSITE" id="PS51294"/>
    </source>
</evidence>
<gene>
    <name evidence="9" type="primary">LOC115623683</name>
</gene>
<dbReference type="GO" id="GO:0000978">
    <property type="term" value="F:RNA polymerase II cis-regulatory region sequence-specific DNA binding"/>
    <property type="evidence" value="ECO:0007669"/>
    <property type="project" value="TreeGrafter"/>
</dbReference>
<dbReference type="SMART" id="SM00717">
    <property type="entry name" value="SANT"/>
    <property type="match status" value="4"/>
</dbReference>
<comment type="subcellular location">
    <subcellularLocation>
        <location evidence="1">Nucleus</location>
    </subcellularLocation>
</comment>